<dbReference type="InterPro" id="IPR018149">
    <property type="entry name" value="Lys-tRNA-synth_II_C"/>
</dbReference>
<evidence type="ECO:0000256" key="10">
    <source>
        <dbReference type="ARBA" id="ARBA00022917"/>
    </source>
</evidence>
<evidence type="ECO:0000259" key="15">
    <source>
        <dbReference type="PROSITE" id="PS50862"/>
    </source>
</evidence>
<dbReference type="GO" id="GO:0005524">
    <property type="term" value="F:ATP binding"/>
    <property type="evidence" value="ECO:0007669"/>
    <property type="project" value="UniProtKB-UniRule"/>
</dbReference>
<evidence type="ECO:0000313" key="16">
    <source>
        <dbReference type="EMBL" id="SDN66992.1"/>
    </source>
</evidence>
<evidence type="ECO:0000256" key="14">
    <source>
        <dbReference type="RuleBase" id="RU000336"/>
    </source>
</evidence>
<dbReference type="GO" id="GO:0005829">
    <property type="term" value="C:cytosol"/>
    <property type="evidence" value="ECO:0007669"/>
    <property type="project" value="TreeGrafter"/>
</dbReference>
<keyword evidence="5 13" id="KW-0436">Ligase</keyword>
<dbReference type="GO" id="GO:0000049">
    <property type="term" value="F:tRNA binding"/>
    <property type="evidence" value="ECO:0007669"/>
    <property type="project" value="TreeGrafter"/>
</dbReference>
<comment type="similarity">
    <text evidence="2 13">Belongs to the class-II aminoacyl-tRNA synthetase family.</text>
</comment>
<dbReference type="PROSITE" id="PS50862">
    <property type="entry name" value="AA_TRNA_LIGASE_II"/>
    <property type="match status" value="1"/>
</dbReference>
<evidence type="ECO:0000256" key="4">
    <source>
        <dbReference type="ARBA" id="ARBA00022490"/>
    </source>
</evidence>
<proteinExistence type="inferred from homology"/>
<feature type="domain" description="Aminoacyl-transfer RNA synthetases class-II family profile" evidence="15">
    <location>
        <begin position="184"/>
        <end position="499"/>
    </location>
</feature>
<dbReference type="InterPro" id="IPR045864">
    <property type="entry name" value="aa-tRNA-synth_II/BPL/LPL"/>
</dbReference>
<dbReference type="NCBIfam" id="TIGR00499">
    <property type="entry name" value="lysS_bact"/>
    <property type="match status" value="1"/>
</dbReference>
<organism evidence="16 17">
    <name type="scientific">Desulfonauticus submarinus</name>
    <dbReference type="NCBI Taxonomy" id="206665"/>
    <lineage>
        <taxon>Bacteria</taxon>
        <taxon>Pseudomonadati</taxon>
        <taxon>Thermodesulfobacteriota</taxon>
        <taxon>Desulfovibrionia</taxon>
        <taxon>Desulfovibrionales</taxon>
        <taxon>Desulfonauticaceae</taxon>
        <taxon>Desulfonauticus</taxon>
    </lineage>
</organism>
<dbReference type="SUPFAM" id="SSF55681">
    <property type="entry name" value="Class II aaRS and biotin synthetases"/>
    <property type="match status" value="1"/>
</dbReference>
<evidence type="ECO:0000256" key="7">
    <source>
        <dbReference type="ARBA" id="ARBA00022741"/>
    </source>
</evidence>
<comment type="catalytic activity">
    <reaction evidence="12 13 14">
        <text>tRNA(Lys) + L-lysine + ATP = L-lysyl-tRNA(Lys) + AMP + diphosphate</text>
        <dbReference type="Rhea" id="RHEA:20792"/>
        <dbReference type="Rhea" id="RHEA-COMP:9696"/>
        <dbReference type="Rhea" id="RHEA-COMP:9697"/>
        <dbReference type="ChEBI" id="CHEBI:30616"/>
        <dbReference type="ChEBI" id="CHEBI:32551"/>
        <dbReference type="ChEBI" id="CHEBI:33019"/>
        <dbReference type="ChEBI" id="CHEBI:78442"/>
        <dbReference type="ChEBI" id="CHEBI:78529"/>
        <dbReference type="ChEBI" id="CHEBI:456215"/>
        <dbReference type="EC" id="6.1.1.6"/>
    </reaction>
</comment>
<evidence type="ECO:0000313" key="17">
    <source>
        <dbReference type="Proteomes" id="UP000199602"/>
    </source>
</evidence>
<gene>
    <name evidence="13" type="primary">lysS</name>
    <name evidence="16" type="ORF">SAMN04488516_10491</name>
</gene>
<dbReference type="PRINTS" id="PR00982">
    <property type="entry name" value="TRNASYNTHLYS"/>
</dbReference>
<evidence type="ECO:0000256" key="11">
    <source>
        <dbReference type="ARBA" id="ARBA00023146"/>
    </source>
</evidence>
<name>A0A1H0DA06_9BACT</name>
<dbReference type="GO" id="GO:0006430">
    <property type="term" value="P:lysyl-tRNA aminoacylation"/>
    <property type="evidence" value="ECO:0007669"/>
    <property type="project" value="UniProtKB-UniRule"/>
</dbReference>
<feature type="binding site" evidence="13">
    <location>
        <position position="418"/>
    </location>
    <ligand>
        <name>Mg(2+)</name>
        <dbReference type="ChEBI" id="CHEBI:18420"/>
        <label>1</label>
    </ligand>
</feature>
<keyword evidence="11 13" id="KW-0030">Aminoacyl-tRNA synthetase</keyword>
<dbReference type="Pfam" id="PF01336">
    <property type="entry name" value="tRNA_anti-codon"/>
    <property type="match status" value="1"/>
</dbReference>
<dbReference type="GO" id="GO:0004824">
    <property type="term" value="F:lysine-tRNA ligase activity"/>
    <property type="evidence" value="ECO:0007669"/>
    <property type="project" value="UniProtKB-UniRule"/>
</dbReference>
<reference evidence="16 17" key="1">
    <citation type="submission" date="2016-10" db="EMBL/GenBank/DDBJ databases">
        <authorList>
            <person name="de Groot N.N."/>
        </authorList>
    </citation>
    <scope>NUCLEOTIDE SEQUENCE [LARGE SCALE GENOMIC DNA]</scope>
    <source>
        <strain evidence="16 17">DSM 15269</strain>
    </source>
</reference>
<evidence type="ECO:0000256" key="2">
    <source>
        <dbReference type="ARBA" id="ARBA00008226"/>
    </source>
</evidence>
<keyword evidence="4 13" id="KW-0963">Cytoplasm</keyword>
<feature type="binding site" evidence="13">
    <location>
        <position position="418"/>
    </location>
    <ligand>
        <name>Mg(2+)</name>
        <dbReference type="ChEBI" id="CHEBI:18420"/>
        <label>2</label>
    </ligand>
</feature>
<keyword evidence="9 13" id="KW-0460">Magnesium</keyword>
<dbReference type="PANTHER" id="PTHR42918:SF15">
    <property type="entry name" value="LYSINE--TRNA LIGASE, CHLOROPLASTIC_MITOCHONDRIAL"/>
    <property type="match status" value="1"/>
</dbReference>
<dbReference type="EMBL" id="FNIN01000004">
    <property type="protein sequence ID" value="SDN66992.1"/>
    <property type="molecule type" value="Genomic_DNA"/>
</dbReference>
<dbReference type="RefSeq" id="WP_200779109.1">
    <property type="nucleotide sequence ID" value="NZ_FNIN01000004.1"/>
</dbReference>
<dbReference type="GO" id="GO:0042803">
    <property type="term" value="F:protein homodimerization activity"/>
    <property type="evidence" value="ECO:0007669"/>
    <property type="project" value="UniProtKB-ARBA"/>
</dbReference>
<evidence type="ECO:0000256" key="8">
    <source>
        <dbReference type="ARBA" id="ARBA00022840"/>
    </source>
</evidence>
<dbReference type="Gene3D" id="3.30.930.10">
    <property type="entry name" value="Bira Bifunctional Protein, Domain 2"/>
    <property type="match status" value="1"/>
</dbReference>
<comment type="subcellular location">
    <subcellularLocation>
        <location evidence="1 13">Cytoplasm</location>
    </subcellularLocation>
</comment>
<accession>A0A1H0DA06</accession>
<keyword evidence="8 13" id="KW-0067">ATP-binding</keyword>
<comment type="cofactor">
    <cofactor evidence="13 14">
        <name>Mg(2+)</name>
        <dbReference type="ChEBI" id="CHEBI:18420"/>
    </cofactor>
    <text evidence="13 14">Binds 3 Mg(2+) ions per subunit.</text>
</comment>
<comment type="subunit">
    <text evidence="3 13">Homodimer.</text>
</comment>
<protein>
    <recommendedName>
        <fullName evidence="13">Lysine--tRNA ligase</fullName>
        <ecNumber evidence="13">6.1.1.6</ecNumber>
    </recommendedName>
    <alternativeName>
        <fullName evidence="13">Lysyl-tRNA synthetase</fullName>
        <shortName evidence="13">LysRS</shortName>
    </alternativeName>
</protein>
<sequence>MSTQKNSSQQDENRLIQARKEKAKRFLEQGIAIYPNTFRKKHDIKPILDKYKDLSQEDLEKLDSVFVVAGRIMALRSFGKVTFFHIQDHSGKIQVFAQKNILGSEKYNIFKKFDVGDIVGVKGPLFKTKTGELTIKAEDVELVTKSLRPLPEKYHGLKDVELRYRQRYVDLIVNPKVREIFIKRSKIVRFIRNFLDARGFLEVETPMMQPIPGGAAAKPFITHHNALDMQLYLRIAPELYLKRLLVGGFERVYEINRNFRNEGISTQHNPEFTMLEFYMAYADFTMLMELTEELFSSLAKDVCGSTKIPYGEHEIDLTPPWNKLSFYESLEKIGGLRPEEYQNYENAKNLAKKLGEKVVEGEKLGKVQAKLFDLLVEPKLIQPHFIYHYPTDISPLSRRNEEDPTITDRFELFIAGREMANAFSELNDPFDQKERFLEQVKEKEAGDEEAHFMDEDYVRALEYGMPPAGGEGIGIDRLVMLLTNSQSIREVILFPLLRPEG</sequence>
<dbReference type="InterPro" id="IPR004365">
    <property type="entry name" value="NA-bd_OB_tRNA"/>
</dbReference>
<dbReference type="InterPro" id="IPR006195">
    <property type="entry name" value="aa-tRNA-synth_II"/>
</dbReference>
<dbReference type="InterPro" id="IPR012340">
    <property type="entry name" value="NA-bd_OB-fold"/>
</dbReference>
<keyword evidence="6 13" id="KW-0479">Metal-binding</keyword>
<dbReference type="HAMAP" id="MF_00252">
    <property type="entry name" value="Lys_tRNA_synth_class2"/>
    <property type="match status" value="1"/>
</dbReference>
<keyword evidence="10 13" id="KW-0648">Protein biosynthesis</keyword>
<evidence type="ECO:0000256" key="3">
    <source>
        <dbReference type="ARBA" id="ARBA00011738"/>
    </source>
</evidence>
<dbReference type="CDD" id="cd04322">
    <property type="entry name" value="LysRS_N"/>
    <property type="match status" value="1"/>
</dbReference>
<feature type="binding site" evidence="13">
    <location>
        <position position="411"/>
    </location>
    <ligand>
        <name>Mg(2+)</name>
        <dbReference type="ChEBI" id="CHEBI:18420"/>
        <label>1</label>
    </ligand>
</feature>
<dbReference type="SUPFAM" id="SSF50249">
    <property type="entry name" value="Nucleic acid-binding proteins"/>
    <property type="match status" value="1"/>
</dbReference>
<dbReference type="STRING" id="206665.SAMN04488516_10491"/>
<dbReference type="CDD" id="cd00775">
    <property type="entry name" value="LysRS_core"/>
    <property type="match status" value="1"/>
</dbReference>
<dbReference type="PIRSF" id="PIRSF039101">
    <property type="entry name" value="LysRS2"/>
    <property type="match status" value="1"/>
</dbReference>
<dbReference type="AlphaFoldDB" id="A0A1H0DA06"/>
<dbReference type="FunFam" id="2.40.50.140:FF:000024">
    <property type="entry name" value="Lysine--tRNA ligase"/>
    <property type="match status" value="1"/>
</dbReference>
<dbReference type="FunFam" id="3.30.930.10:FF:000001">
    <property type="entry name" value="Lysine--tRNA ligase"/>
    <property type="match status" value="1"/>
</dbReference>
<keyword evidence="17" id="KW-1185">Reference proteome</keyword>
<dbReference type="Proteomes" id="UP000199602">
    <property type="component" value="Unassembled WGS sequence"/>
</dbReference>
<dbReference type="InterPro" id="IPR044136">
    <property type="entry name" value="Lys-tRNA-ligase_II_N"/>
</dbReference>
<dbReference type="GO" id="GO:0000287">
    <property type="term" value="F:magnesium ion binding"/>
    <property type="evidence" value="ECO:0007669"/>
    <property type="project" value="UniProtKB-UniRule"/>
</dbReference>
<evidence type="ECO:0000256" key="12">
    <source>
        <dbReference type="ARBA" id="ARBA00048573"/>
    </source>
</evidence>
<evidence type="ECO:0000256" key="9">
    <source>
        <dbReference type="ARBA" id="ARBA00022842"/>
    </source>
</evidence>
<evidence type="ECO:0000256" key="6">
    <source>
        <dbReference type="ARBA" id="ARBA00022723"/>
    </source>
</evidence>
<dbReference type="PANTHER" id="PTHR42918">
    <property type="entry name" value="LYSYL-TRNA SYNTHETASE"/>
    <property type="match status" value="1"/>
</dbReference>
<dbReference type="InterPro" id="IPR002313">
    <property type="entry name" value="Lys-tRNA-ligase_II"/>
</dbReference>
<evidence type="ECO:0000256" key="5">
    <source>
        <dbReference type="ARBA" id="ARBA00022598"/>
    </source>
</evidence>
<dbReference type="NCBIfam" id="NF001756">
    <property type="entry name" value="PRK00484.1"/>
    <property type="match status" value="1"/>
</dbReference>
<dbReference type="Gene3D" id="2.40.50.140">
    <property type="entry name" value="Nucleic acid-binding proteins"/>
    <property type="match status" value="1"/>
</dbReference>
<dbReference type="InterPro" id="IPR004364">
    <property type="entry name" value="Aa-tRNA-synt_II"/>
</dbReference>
<keyword evidence="7 13" id="KW-0547">Nucleotide-binding</keyword>
<dbReference type="InterPro" id="IPR034762">
    <property type="entry name" value="Lys-tRNA-ligase_II_bac/euk"/>
</dbReference>
<evidence type="ECO:0000256" key="13">
    <source>
        <dbReference type="HAMAP-Rule" id="MF_00252"/>
    </source>
</evidence>
<evidence type="ECO:0000256" key="1">
    <source>
        <dbReference type="ARBA" id="ARBA00004496"/>
    </source>
</evidence>
<dbReference type="Pfam" id="PF00152">
    <property type="entry name" value="tRNA-synt_2"/>
    <property type="match status" value="1"/>
</dbReference>
<dbReference type="EC" id="6.1.1.6" evidence="13"/>